<reference evidence="1 2" key="1">
    <citation type="submission" date="2021-01" db="EMBL/GenBank/DDBJ databases">
        <title>FDA dAtabase for Regulatory Grade micrObial Sequences (FDA-ARGOS): Supporting development and validation of Infectious Disease Dx tests.</title>
        <authorList>
            <person name="Sproer C."/>
            <person name="Gronow S."/>
            <person name="Severitt S."/>
            <person name="Schroder I."/>
            <person name="Tallon L."/>
            <person name="Sadzewicz L."/>
            <person name="Zhao X."/>
            <person name="Boylan J."/>
            <person name="Ott S."/>
            <person name="Bowen H."/>
            <person name="Vavikolanu K."/>
            <person name="Mehta A."/>
            <person name="Aluvathingal J."/>
            <person name="Nadendla S."/>
            <person name="Lowell S."/>
            <person name="Myers T."/>
            <person name="Yan Y."/>
            <person name="Sichtig H."/>
        </authorList>
    </citation>
    <scope>NUCLEOTIDE SEQUENCE [LARGE SCALE GENOMIC DNA]</scope>
    <source>
        <strain evidence="1 2">FDAARGOS_1131</strain>
    </source>
</reference>
<gene>
    <name evidence="1" type="ORF">I6I88_06460</name>
</gene>
<organism evidence="1 2">
    <name type="scientific">Myroides odoratus</name>
    <name type="common">Flavobacterium odoratum</name>
    <dbReference type="NCBI Taxonomy" id="256"/>
    <lineage>
        <taxon>Bacteria</taxon>
        <taxon>Pseudomonadati</taxon>
        <taxon>Bacteroidota</taxon>
        <taxon>Flavobacteriia</taxon>
        <taxon>Flavobacteriales</taxon>
        <taxon>Flavobacteriaceae</taxon>
        <taxon>Myroides</taxon>
    </lineage>
</organism>
<dbReference type="InterPro" id="IPR043519">
    <property type="entry name" value="NT_sf"/>
</dbReference>
<proteinExistence type="predicted"/>
<dbReference type="Gene3D" id="3.30.460.10">
    <property type="entry name" value="Beta Polymerase, domain 2"/>
    <property type="match status" value="1"/>
</dbReference>
<dbReference type="SUPFAM" id="SSF81301">
    <property type="entry name" value="Nucleotidyltransferase"/>
    <property type="match status" value="1"/>
</dbReference>
<protein>
    <submittedName>
        <fullName evidence="1">Aminoglycoside 6-adenylyltransferase</fullName>
    </submittedName>
</protein>
<evidence type="ECO:0000313" key="1">
    <source>
        <dbReference type="EMBL" id="QQU01383.1"/>
    </source>
</evidence>
<name>A0A9Q7E9X8_MYROD</name>
<dbReference type="GeneID" id="93527290"/>
<dbReference type="OrthoDB" id="9776406at2"/>
<dbReference type="RefSeq" id="WP_002991868.1">
    <property type="nucleotide sequence ID" value="NZ_CP068108.1"/>
</dbReference>
<dbReference type="AlphaFoldDB" id="A0A9Q7E9X8"/>
<dbReference type="InterPro" id="IPR007530">
    <property type="entry name" value="Aminoglycoside_adenylylTfrase"/>
</dbReference>
<dbReference type="EMBL" id="CP068108">
    <property type="protein sequence ID" value="QQU01383.1"/>
    <property type="molecule type" value="Genomic_DNA"/>
</dbReference>
<sequence>MFNPTHIQNQVLDLASNDTRIRAVLLNGSRANPNVMPDVYQDFDLVFVVEDMPSLLDDRSWFLALGTPILQQRPDEMELGSDPNNPPISFGILTYFQEGYRIDLTLFPKKQLHQAYQADSLTVVWLDKDNLFTEIAATSDQDYRVQRPTQRHFSEMSNEFWWCVVNVAKGLKRGEITYAKDMMETVVRPVFMEMIAWNIGLQTNFEVAVGKAGKFMNRYLSAEDYDTLLQTYSDSDIKHNWKALFTMMQFFLAQQQKLADGLQYEINLEEAKQANQLVTNLYEA</sequence>
<evidence type="ECO:0000313" key="2">
    <source>
        <dbReference type="Proteomes" id="UP000596202"/>
    </source>
</evidence>
<dbReference type="Proteomes" id="UP000596202">
    <property type="component" value="Chromosome"/>
</dbReference>
<dbReference type="SUPFAM" id="SSF81631">
    <property type="entry name" value="PAP/OAS1 substrate-binding domain"/>
    <property type="match status" value="1"/>
</dbReference>
<dbReference type="Gene3D" id="1.20.120.330">
    <property type="entry name" value="Nucleotidyltransferases domain 2"/>
    <property type="match status" value="1"/>
</dbReference>
<dbReference type="Pfam" id="PF04439">
    <property type="entry name" value="Adenyl_transf"/>
    <property type="match status" value="1"/>
</dbReference>
<accession>A0A9Q7E9X8</accession>